<reference evidence="4" key="1">
    <citation type="submission" date="2022-11" db="EMBL/GenBank/DDBJ databases">
        <authorList>
            <person name="Petersen C."/>
        </authorList>
    </citation>
    <scope>NUCLEOTIDE SEQUENCE</scope>
    <source>
        <strain evidence="4">IBT 30761</strain>
    </source>
</reference>
<dbReference type="Pfam" id="PF12796">
    <property type="entry name" value="Ank_2"/>
    <property type="match status" value="1"/>
</dbReference>
<dbReference type="PANTHER" id="PTHR24126:SF14">
    <property type="entry name" value="ANK_REP_REGION DOMAIN-CONTAINING PROTEIN"/>
    <property type="match status" value="1"/>
</dbReference>
<evidence type="ECO:0000313" key="5">
    <source>
        <dbReference type="Proteomes" id="UP001149074"/>
    </source>
</evidence>
<gene>
    <name evidence="4" type="ORF">N7532_000959</name>
</gene>
<dbReference type="Gene3D" id="1.25.40.20">
    <property type="entry name" value="Ankyrin repeat-containing domain"/>
    <property type="match status" value="2"/>
</dbReference>
<dbReference type="Pfam" id="PF00023">
    <property type="entry name" value="Ank"/>
    <property type="match status" value="1"/>
</dbReference>
<sequence length="206" mass="22565">MEQISIRSQIWISRLKEVPHLAGAALNDGKETVRFLLQKGATIDIGDPSEFTIVSIHGRIGMAKLLLENGANINQLSQSRGTALHATAKNMDLEVLHFLVDNGANSIAIDAKGKTALNYSVGVWEDKFVLHMACFDGEEEVVQTLLENSANINTPRHVYKYIGPTLTYSVTPIYVASSLGHQEVIDALLELCMRAELFAGRLECDG</sequence>
<dbReference type="PROSITE" id="PS50297">
    <property type="entry name" value="ANK_REP_REGION"/>
    <property type="match status" value="2"/>
</dbReference>
<dbReference type="GeneID" id="81352432"/>
<evidence type="ECO:0000256" key="2">
    <source>
        <dbReference type="ARBA" id="ARBA00023043"/>
    </source>
</evidence>
<feature type="repeat" description="ANK" evidence="3">
    <location>
        <begin position="79"/>
        <end position="111"/>
    </location>
</feature>
<dbReference type="Proteomes" id="UP001149074">
    <property type="component" value="Unassembled WGS sequence"/>
</dbReference>
<evidence type="ECO:0000256" key="1">
    <source>
        <dbReference type="ARBA" id="ARBA00022737"/>
    </source>
</evidence>
<keyword evidence="5" id="KW-1185">Reference proteome</keyword>
<keyword evidence="2 3" id="KW-0040">ANK repeat</keyword>
<evidence type="ECO:0000313" key="4">
    <source>
        <dbReference type="EMBL" id="KAJ5110424.1"/>
    </source>
</evidence>
<dbReference type="InterPro" id="IPR002110">
    <property type="entry name" value="Ankyrin_rpt"/>
</dbReference>
<dbReference type="SMART" id="SM00248">
    <property type="entry name" value="ANK"/>
    <property type="match status" value="5"/>
</dbReference>
<dbReference type="RefSeq" id="XP_056478494.1">
    <property type="nucleotide sequence ID" value="XM_056613453.1"/>
</dbReference>
<dbReference type="PANTHER" id="PTHR24126">
    <property type="entry name" value="ANKYRIN REPEAT, PH AND SEC7 DOMAIN CONTAINING PROTEIN SECG-RELATED"/>
    <property type="match status" value="1"/>
</dbReference>
<proteinExistence type="predicted"/>
<evidence type="ECO:0000256" key="3">
    <source>
        <dbReference type="PROSITE-ProRule" id="PRU00023"/>
    </source>
</evidence>
<dbReference type="AlphaFoldDB" id="A0A9W9G1J1"/>
<feature type="repeat" description="ANK" evidence="3">
    <location>
        <begin position="125"/>
        <end position="157"/>
    </location>
</feature>
<reference evidence="4" key="2">
    <citation type="journal article" date="2023" name="IMA Fungus">
        <title>Comparative genomic study of the Penicillium genus elucidates a diverse pangenome and 15 lateral gene transfer events.</title>
        <authorList>
            <person name="Petersen C."/>
            <person name="Sorensen T."/>
            <person name="Nielsen M.R."/>
            <person name="Sondergaard T.E."/>
            <person name="Sorensen J.L."/>
            <person name="Fitzpatrick D.A."/>
            <person name="Frisvad J.C."/>
            <person name="Nielsen K.L."/>
        </authorList>
    </citation>
    <scope>NUCLEOTIDE SEQUENCE</scope>
    <source>
        <strain evidence="4">IBT 30761</strain>
    </source>
</reference>
<dbReference type="SUPFAM" id="SSF48403">
    <property type="entry name" value="Ankyrin repeat"/>
    <property type="match status" value="1"/>
</dbReference>
<dbReference type="EMBL" id="JAPQKI010000002">
    <property type="protein sequence ID" value="KAJ5110424.1"/>
    <property type="molecule type" value="Genomic_DNA"/>
</dbReference>
<comment type="caution">
    <text evidence="4">The sequence shown here is derived from an EMBL/GenBank/DDBJ whole genome shotgun (WGS) entry which is preliminary data.</text>
</comment>
<accession>A0A9W9G1J1</accession>
<protein>
    <submittedName>
        <fullName evidence="4">Ankyrin repeat-containing domain protein</fullName>
    </submittedName>
</protein>
<keyword evidence="1" id="KW-0677">Repeat</keyword>
<dbReference type="InterPro" id="IPR036770">
    <property type="entry name" value="Ankyrin_rpt-contain_sf"/>
</dbReference>
<name>A0A9W9G1J1_9EURO</name>
<organism evidence="4 5">
    <name type="scientific">Penicillium argentinense</name>
    <dbReference type="NCBI Taxonomy" id="1131581"/>
    <lineage>
        <taxon>Eukaryota</taxon>
        <taxon>Fungi</taxon>
        <taxon>Dikarya</taxon>
        <taxon>Ascomycota</taxon>
        <taxon>Pezizomycotina</taxon>
        <taxon>Eurotiomycetes</taxon>
        <taxon>Eurotiomycetidae</taxon>
        <taxon>Eurotiales</taxon>
        <taxon>Aspergillaceae</taxon>
        <taxon>Penicillium</taxon>
    </lineage>
</organism>
<dbReference type="OrthoDB" id="426293at2759"/>
<dbReference type="PROSITE" id="PS50088">
    <property type="entry name" value="ANK_REPEAT"/>
    <property type="match status" value="2"/>
</dbReference>